<dbReference type="Proteomes" id="UP000295136">
    <property type="component" value="Unassembled WGS sequence"/>
</dbReference>
<evidence type="ECO:0000313" key="1">
    <source>
        <dbReference type="EMBL" id="TDE41581.1"/>
    </source>
</evidence>
<dbReference type="EMBL" id="SMLD01000094">
    <property type="protein sequence ID" value="TDE41581.1"/>
    <property type="molecule type" value="Genomic_DNA"/>
</dbReference>
<dbReference type="AlphaFoldDB" id="A0A4R5F285"/>
<accession>A0A4R5F285</accession>
<dbReference type="RefSeq" id="WP_132634819.1">
    <property type="nucleotide sequence ID" value="NZ_SMLD01000094.1"/>
</dbReference>
<evidence type="ECO:0000313" key="2">
    <source>
        <dbReference type="Proteomes" id="UP000295136"/>
    </source>
</evidence>
<organism evidence="1 2">
    <name type="scientific">Nonomuraea mesophila</name>
    <dbReference type="NCBI Taxonomy" id="2530382"/>
    <lineage>
        <taxon>Bacteria</taxon>
        <taxon>Bacillati</taxon>
        <taxon>Actinomycetota</taxon>
        <taxon>Actinomycetes</taxon>
        <taxon>Streptosporangiales</taxon>
        <taxon>Streptosporangiaceae</taxon>
        <taxon>Nonomuraea</taxon>
    </lineage>
</organism>
<dbReference type="GO" id="GO:0003677">
    <property type="term" value="F:DNA binding"/>
    <property type="evidence" value="ECO:0007669"/>
    <property type="project" value="UniProtKB-KW"/>
</dbReference>
<name>A0A4R5F285_9ACTN</name>
<reference evidence="1 2" key="1">
    <citation type="submission" date="2019-03" db="EMBL/GenBank/DDBJ databases">
        <title>Draft genome sequences of novel Actinobacteria.</title>
        <authorList>
            <person name="Sahin N."/>
            <person name="Ay H."/>
            <person name="Saygin H."/>
        </authorList>
    </citation>
    <scope>NUCLEOTIDE SEQUENCE [LARGE SCALE GENOMIC DNA]</scope>
    <source>
        <strain evidence="1 2">6K102</strain>
    </source>
</reference>
<keyword evidence="1" id="KW-0238">DNA-binding</keyword>
<keyword evidence="2" id="KW-1185">Reference proteome</keyword>
<dbReference type="InterPro" id="IPR036894">
    <property type="entry name" value="YbaB-like_sf"/>
</dbReference>
<dbReference type="Gene3D" id="3.30.1310.10">
    <property type="entry name" value="Nucleoid-associated protein YbaB-like domain"/>
    <property type="match status" value="1"/>
</dbReference>
<dbReference type="InterPro" id="IPR004401">
    <property type="entry name" value="YbaB/EbfC"/>
</dbReference>
<dbReference type="SUPFAM" id="SSF82607">
    <property type="entry name" value="YbaB-like"/>
    <property type="match status" value="1"/>
</dbReference>
<gene>
    <name evidence="1" type="ORF">E1295_29385</name>
</gene>
<protein>
    <submittedName>
        <fullName evidence="1">YbaB/EbfC family DNA-binding protein</fullName>
    </submittedName>
</protein>
<proteinExistence type="predicted"/>
<comment type="caution">
    <text evidence="1">The sequence shown here is derived from an EMBL/GenBank/DDBJ whole genome shotgun (WGS) entry which is preliminary data.</text>
</comment>
<dbReference type="Pfam" id="PF02575">
    <property type="entry name" value="YbaB_DNA_bd"/>
    <property type="match status" value="1"/>
</dbReference>
<sequence length="133" mass="14581">MNDFDPEDLERITARAEEMLARVEELRSEIDVAVGHGVAADGQVRVTVGPSGRLTEVELAPRAMRMDSRRLAEAMLRAAQEAQDDVARKVEAVMAGGLGGDLPDDHFSDLLESYEASMEEQLRALGDGQRDTR</sequence>